<evidence type="ECO:0000256" key="1">
    <source>
        <dbReference type="SAM" id="SignalP"/>
    </source>
</evidence>
<feature type="chain" id="PRO_5046216799" description="Secreted protein" evidence="1">
    <location>
        <begin position="22"/>
        <end position="105"/>
    </location>
</feature>
<reference evidence="2" key="1">
    <citation type="submission" date="2023-04" db="EMBL/GenBank/DDBJ databases">
        <authorList>
            <consortium name="ELIXIR-Norway"/>
        </authorList>
    </citation>
    <scope>NUCLEOTIDE SEQUENCE [LARGE SCALE GENOMIC DNA]</scope>
</reference>
<keyword evidence="3" id="KW-1185">Reference proteome</keyword>
<accession>A0ABN8YNX7</accession>
<protein>
    <recommendedName>
        <fullName evidence="4">Secreted protein</fullName>
    </recommendedName>
</protein>
<sequence length="105" mass="11320">MSSRLFTTLWTAALQAAPSLGFFRQESWSGLPCPPPGDLPNPGIKPASPVTPALQVDSLLQSRQVSPILATLCEIDISTAPFTEEEAEAQSFCFCFLMFPKSPSC</sequence>
<proteinExistence type="predicted"/>
<evidence type="ECO:0000313" key="3">
    <source>
        <dbReference type="Proteomes" id="UP001176941"/>
    </source>
</evidence>
<gene>
    <name evidence="2" type="ORF">MRATA1EN1_LOCUS12239</name>
</gene>
<evidence type="ECO:0008006" key="4">
    <source>
        <dbReference type="Google" id="ProtNLM"/>
    </source>
</evidence>
<dbReference type="Proteomes" id="UP001176941">
    <property type="component" value="Chromosome 21"/>
</dbReference>
<evidence type="ECO:0000313" key="2">
    <source>
        <dbReference type="EMBL" id="CAI9163277.1"/>
    </source>
</evidence>
<feature type="signal peptide" evidence="1">
    <location>
        <begin position="1"/>
        <end position="21"/>
    </location>
</feature>
<keyword evidence="1" id="KW-0732">Signal</keyword>
<dbReference type="EMBL" id="OX459957">
    <property type="protein sequence ID" value="CAI9163277.1"/>
    <property type="molecule type" value="Genomic_DNA"/>
</dbReference>
<name>A0ABN8YNX7_RANTA</name>
<organism evidence="2 3">
    <name type="scientific">Rangifer tarandus platyrhynchus</name>
    <name type="common">Svalbard reindeer</name>
    <dbReference type="NCBI Taxonomy" id="3082113"/>
    <lineage>
        <taxon>Eukaryota</taxon>
        <taxon>Metazoa</taxon>
        <taxon>Chordata</taxon>
        <taxon>Craniata</taxon>
        <taxon>Vertebrata</taxon>
        <taxon>Euteleostomi</taxon>
        <taxon>Mammalia</taxon>
        <taxon>Eutheria</taxon>
        <taxon>Laurasiatheria</taxon>
        <taxon>Artiodactyla</taxon>
        <taxon>Ruminantia</taxon>
        <taxon>Pecora</taxon>
        <taxon>Cervidae</taxon>
        <taxon>Odocoileinae</taxon>
        <taxon>Rangifer</taxon>
    </lineage>
</organism>